<reference evidence="1 2" key="1">
    <citation type="journal article" date="2020" name="Mol. Biol. Evol.">
        <title>Distinct Expression and Methylation Patterns for Genes with Different Fates following a Single Whole-Genome Duplication in Flowering Plants.</title>
        <authorList>
            <person name="Shi T."/>
            <person name="Rahmani R.S."/>
            <person name="Gugger P.F."/>
            <person name="Wang M."/>
            <person name="Li H."/>
            <person name="Zhang Y."/>
            <person name="Li Z."/>
            <person name="Wang Q."/>
            <person name="Van de Peer Y."/>
            <person name="Marchal K."/>
            <person name="Chen J."/>
        </authorList>
    </citation>
    <scope>NUCLEOTIDE SEQUENCE [LARGE SCALE GENOMIC DNA]</scope>
    <source>
        <tissue evidence="1">Leaf</tissue>
    </source>
</reference>
<dbReference type="PANTHER" id="PTHR34661:SF1">
    <property type="entry name" value="INCREASED DNA METHYLATION 3"/>
    <property type="match status" value="1"/>
</dbReference>
<dbReference type="PANTHER" id="PTHR34661">
    <property type="entry name" value="INCREASED DNA METHYLATION 3"/>
    <property type="match status" value="1"/>
</dbReference>
<dbReference type="AlphaFoldDB" id="A0A822XPG6"/>
<sequence>MKVEKRRPLVGFCDGMKHSLGIYNILIDCSFTSRTWHHHFKTFKVQYVNFNCKLMYKYALCLCLVIKCIEPRVICIIDHVSFLAVCPPGPFTISFSLPVPVDPRLFLPDLRSDGILEVVMKYRKLDA</sequence>
<dbReference type="InterPro" id="IPR039321">
    <property type="entry name" value="IDM2/3-like"/>
</dbReference>
<evidence type="ECO:0000313" key="2">
    <source>
        <dbReference type="Proteomes" id="UP000607653"/>
    </source>
</evidence>
<accession>A0A822XPG6</accession>
<evidence type="ECO:0000313" key="1">
    <source>
        <dbReference type="EMBL" id="DAD22320.1"/>
    </source>
</evidence>
<comment type="caution">
    <text evidence="1">The sequence shown here is derived from an EMBL/GenBank/DDBJ whole genome shotgun (WGS) entry which is preliminary data.</text>
</comment>
<gene>
    <name evidence="1" type="ORF">HUJ06_023783</name>
</gene>
<dbReference type="EMBL" id="DUZY01000001">
    <property type="protein sequence ID" value="DAD22320.1"/>
    <property type="molecule type" value="Genomic_DNA"/>
</dbReference>
<organism evidence="1 2">
    <name type="scientific">Nelumbo nucifera</name>
    <name type="common">Sacred lotus</name>
    <dbReference type="NCBI Taxonomy" id="4432"/>
    <lineage>
        <taxon>Eukaryota</taxon>
        <taxon>Viridiplantae</taxon>
        <taxon>Streptophyta</taxon>
        <taxon>Embryophyta</taxon>
        <taxon>Tracheophyta</taxon>
        <taxon>Spermatophyta</taxon>
        <taxon>Magnoliopsida</taxon>
        <taxon>Proteales</taxon>
        <taxon>Nelumbonaceae</taxon>
        <taxon>Nelumbo</taxon>
    </lineage>
</organism>
<name>A0A822XPG6_NELNU</name>
<keyword evidence="2" id="KW-1185">Reference proteome</keyword>
<dbReference type="Proteomes" id="UP000607653">
    <property type="component" value="Unassembled WGS sequence"/>
</dbReference>
<protein>
    <submittedName>
        <fullName evidence="1">Uncharacterized protein</fullName>
    </submittedName>
</protein>
<proteinExistence type="predicted"/>